<reference evidence="2 3" key="1">
    <citation type="submission" date="2023-05" db="EMBL/GenBank/DDBJ databases">
        <title>B98-5 Cell Line De Novo Hybrid Assembly: An Optical Mapping Approach.</title>
        <authorList>
            <person name="Kananen K."/>
            <person name="Auerbach J.A."/>
            <person name="Kautto E."/>
            <person name="Blachly J.S."/>
        </authorList>
    </citation>
    <scope>NUCLEOTIDE SEQUENCE [LARGE SCALE GENOMIC DNA]</scope>
    <source>
        <strain evidence="2">B95-8</strain>
        <tissue evidence="2">Cell line</tissue>
    </source>
</reference>
<keyword evidence="3" id="KW-1185">Reference proteome</keyword>
<dbReference type="EMBL" id="JASSZA010000004">
    <property type="protein sequence ID" value="KAK2113000.1"/>
    <property type="molecule type" value="Genomic_DNA"/>
</dbReference>
<proteinExistence type="predicted"/>
<gene>
    <name evidence="2" type="primary">STMND1</name>
    <name evidence="2" type="ORF">P7K49_007266</name>
</gene>
<evidence type="ECO:0000313" key="2">
    <source>
        <dbReference type="EMBL" id="KAK2113000.1"/>
    </source>
</evidence>
<feature type="region of interest" description="Disordered" evidence="1">
    <location>
        <begin position="327"/>
        <end position="355"/>
    </location>
</feature>
<evidence type="ECO:0000313" key="3">
    <source>
        <dbReference type="Proteomes" id="UP001266305"/>
    </source>
</evidence>
<protein>
    <submittedName>
        <fullName evidence="2">Stathmin domain-containing protein 1</fullName>
    </submittedName>
</protein>
<comment type="caution">
    <text evidence="2">The sequence shown here is derived from an EMBL/GenBank/DDBJ whole genome shotgun (WGS) entry which is preliminary data.</text>
</comment>
<name>A0ABQ9VUF3_SAGOE</name>
<dbReference type="Proteomes" id="UP001266305">
    <property type="component" value="Unassembled WGS sequence"/>
</dbReference>
<dbReference type="PANTHER" id="PTHR10104">
    <property type="entry name" value="STATHMIN"/>
    <property type="match status" value="1"/>
</dbReference>
<dbReference type="PANTHER" id="PTHR10104:SF20">
    <property type="entry name" value="STATHMIN DOMAIN-CONTAINING PROTEIN 1"/>
    <property type="match status" value="1"/>
</dbReference>
<organism evidence="2 3">
    <name type="scientific">Saguinus oedipus</name>
    <name type="common">Cotton-top tamarin</name>
    <name type="synonym">Oedipomidas oedipus</name>
    <dbReference type="NCBI Taxonomy" id="9490"/>
    <lineage>
        <taxon>Eukaryota</taxon>
        <taxon>Metazoa</taxon>
        <taxon>Chordata</taxon>
        <taxon>Craniata</taxon>
        <taxon>Vertebrata</taxon>
        <taxon>Euteleostomi</taxon>
        <taxon>Mammalia</taxon>
        <taxon>Eutheria</taxon>
        <taxon>Euarchontoglires</taxon>
        <taxon>Primates</taxon>
        <taxon>Haplorrhini</taxon>
        <taxon>Platyrrhini</taxon>
        <taxon>Cebidae</taxon>
        <taxon>Callitrichinae</taxon>
        <taxon>Saguinus</taxon>
    </lineage>
</organism>
<dbReference type="InterPro" id="IPR000956">
    <property type="entry name" value="Stathmin_fam"/>
</dbReference>
<evidence type="ECO:0000256" key="1">
    <source>
        <dbReference type="SAM" id="MobiDB-lite"/>
    </source>
</evidence>
<dbReference type="PROSITE" id="PS51663">
    <property type="entry name" value="STATHMIN_3"/>
    <property type="match status" value="1"/>
</dbReference>
<sequence>MQESLVELGKPDGDRYHRNLAIMEKTLLTSIEMRSGKLARKEAVPFSQADVSMSHSGENCSPQMEAALTKNTVDIAEGLEQFRLFVSALGILLFASLLFESVDMETKPQLKESPKEYLILRCGLASELVQQTNVVLPKFVNLVTNGLINKPQPLEIRERQKSSDILEELIVQGIIQSHSKKSRETRAGQKKDMMMSAVTEMWRILTNMIILGLSSMEEVTKTENPTSLRTVDLRILVKVNMTEKPLRKPPARLKKLEIKNLEKDFTMKDIEEKMEAAKECRKSKEEEIRKRLQSDQLLPSANRSDSAKLGGAEVAFAKGLQRVRSAGFEPSDLQGGKPLKRKKSKSDATLIDRNDSDESFGVVESDISYNQADDIVY</sequence>
<accession>A0ABQ9VUF3</accession>